<comment type="similarity">
    <text evidence="2">Belongs to the wax synthase family.</text>
</comment>
<feature type="transmembrane region" description="Helical" evidence="8">
    <location>
        <begin position="380"/>
        <end position="400"/>
    </location>
</feature>
<feature type="transmembrane region" description="Helical" evidence="8">
    <location>
        <begin position="32"/>
        <end position="51"/>
    </location>
</feature>
<comment type="caution">
    <text evidence="10">The sequence shown here is derived from an EMBL/GenBank/DDBJ whole genome shotgun (WGS) entry which is preliminary data.</text>
</comment>
<name>A0A9W9ETP3_9EURO</name>
<evidence type="ECO:0000256" key="7">
    <source>
        <dbReference type="SAM" id="MobiDB-lite"/>
    </source>
</evidence>
<comment type="subcellular location">
    <subcellularLocation>
        <location evidence="1">Membrane</location>
        <topology evidence="1">Multi-pass membrane protein</topology>
    </subcellularLocation>
</comment>
<feature type="transmembrane region" description="Helical" evidence="8">
    <location>
        <begin position="444"/>
        <end position="466"/>
    </location>
</feature>
<dbReference type="Pfam" id="PF13813">
    <property type="entry name" value="MBOAT_2"/>
    <property type="match status" value="1"/>
</dbReference>
<dbReference type="PANTHER" id="PTHR31595">
    <property type="entry name" value="LONG-CHAIN-ALCOHOL O-FATTY-ACYLTRANSFERASE 3-RELATED"/>
    <property type="match status" value="1"/>
</dbReference>
<feature type="region of interest" description="Disordered" evidence="7">
    <location>
        <begin position="124"/>
        <end position="144"/>
    </location>
</feature>
<feature type="compositionally biased region" description="Basic and acidic residues" evidence="7">
    <location>
        <begin position="130"/>
        <end position="142"/>
    </location>
</feature>
<evidence type="ECO:0000256" key="3">
    <source>
        <dbReference type="ARBA" id="ARBA00022679"/>
    </source>
</evidence>
<evidence type="ECO:0000313" key="11">
    <source>
        <dbReference type="Proteomes" id="UP001149165"/>
    </source>
</evidence>
<dbReference type="EMBL" id="JAPQKH010000007">
    <property type="protein sequence ID" value="KAJ5087843.1"/>
    <property type="molecule type" value="Genomic_DNA"/>
</dbReference>
<reference evidence="10" key="2">
    <citation type="journal article" date="2023" name="IMA Fungus">
        <title>Comparative genomic study of the Penicillium genus elucidates a diverse pangenome and 15 lateral gene transfer events.</title>
        <authorList>
            <person name="Petersen C."/>
            <person name="Sorensen T."/>
            <person name="Nielsen M.R."/>
            <person name="Sondergaard T.E."/>
            <person name="Sorensen J.L."/>
            <person name="Fitzpatrick D.A."/>
            <person name="Frisvad J.C."/>
            <person name="Nielsen K.L."/>
        </authorList>
    </citation>
    <scope>NUCLEOTIDE SEQUENCE</scope>
    <source>
        <strain evidence="10">IBT 30069</strain>
    </source>
</reference>
<feature type="transmembrane region" description="Helical" evidence="8">
    <location>
        <begin position="284"/>
        <end position="306"/>
    </location>
</feature>
<sequence>MADPRTSLSRYLTEENESDLHFLLEQGIFKPLFLYHVISFNVLPWIALLIPKRQGGQYIRRLVFTLNLACGIEALRNNRALLGGNGYMIGMLVAWWLIWSATLFVFSDVERDFQRIERTTVDIDGPSSKSGKEISPREDTKGSDTANHEQFYWQAYPSKFTHRVEWCAGLLFNLRGPEWNWRAPRLGPVPKTVHEQLKSGFLSKHHSVEGGASCITAKARLQEAFRTCLTSYLILDALKVIMMRDPYFRGTVEVGAIPPFPFSFLASIPFAVRFYRCFFSCMGIYVALNFVTSFNPICFLGLSLAFPSASRKLTGAPLDAPWLYANSFGPFFSPTLDHGLAGAWGQWWHQLFRYGFTATARWVLSLLPSSWGTNSGVKRVTYIVIAFALSGFVHACGSYTQFKGTRPLTGPFSFFFLQSLAIIVEYTFKAVVIPKLPVSNMPRWLGRTTNATIVFFWLLLSGGLIADDFARGGLWLMEPVPFSPLRGLGLANGQGWWCWQGTWFAHWSDGTYWGSGIRVI</sequence>
<feature type="transmembrane region" description="Helical" evidence="8">
    <location>
        <begin position="252"/>
        <end position="272"/>
    </location>
</feature>
<evidence type="ECO:0000313" key="10">
    <source>
        <dbReference type="EMBL" id="KAJ5087843.1"/>
    </source>
</evidence>
<evidence type="ECO:0000256" key="6">
    <source>
        <dbReference type="ARBA" id="ARBA00023136"/>
    </source>
</evidence>
<dbReference type="Proteomes" id="UP001149165">
    <property type="component" value="Unassembled WGS sequence"/>
</dbReference>
<proteinExistence type="inferred from homology"/>
<evidence type="ECO:0000256" key="8">
    <source>
        <dbReference type="SAM" id="Phobius"/>
    </source>
</evidence>
<evidence type="ECO:0000256" key="1">
    <source>
        <dbReference type="ARBA" id="ARBA00004141"/>
    </source>
</evidence>
<dbReference type="GO" id="GO:0016020">
    <property type="term" value="C:membrane"/>
    <property type="evidence" value="ECO:0007669"/>
    <property type="project" value="UniProtKB-SubCell"/>
</dbReference>
<organism evidence="10 11">
    <name type="scientific">Penicillium angulare</name>
    <dbReference type="NCBI Taxonomy" id="116970"/>
    <lineage>
        <taxon>Eukaryota</taxon>
        <taxon>Fungi</taxon>
        <taxon>Dikarya</taxon>
        <taxon>Ascomycota</taxon>
        <taxon>Pezizomycotina</taxon>
        <taxon>Eurotiomycetes</taxon>
        <taxon>Eurotiomycetidae</taxon>
        <taxon>Eurotiales</taxon>
        <taxon>Aspergillaceae</taxon>
        <taxon>Penicillium</taxon>
    </lineage>
</organism>
<feature type="domain" description="Wax synthase" evidence="9">
    <location>
        <begin position="333"/>
        <end position="416"/>
    </location>
</feature>
<feature type="transmembrane region" description="Helical" evidence="8">
    <location>
        <begin position="412"/>
        <end position="432"/>
    </location>
</feature>
<dbReference type="GO" id="GO:0008374">
    <property type="term" value="F:O-acyltransferase activity"/>
    <property type="evidence" value="ECO:0007669"/>
    <property type="project" value="InterPro"/>
</dbReference>
<evidence type="ECO:0000259" key="9">
    <source>
        <dbReference type="Pfam" id="PF13813"/>
    </source>
</evidence>
<evidence type="ECO:0000256" key="5">
    <source>
        <dbReference type="ARBA" id="ARBA00022989"/>
    </source>
</evidence>
<gene>
    <name evidence="10" type="ORF">N7456_011459</name>
</gene>
<evidence type="ECO:0000256" key="4">
    <source>
        <dbReference type="ARBA" id="ARBA00022692"/>
    </source>
</evidence>
<protein>
    <recommendedName>
        <fullName evidence="9">Wax synthase domain-containing protein</fullName>
    </recommendedName>
</protein>
<keyword evidence="5 8" id="KW-1133">Transmembrane helix</keyword>
<feature type="transmembrane region" description="Helical" evidence="8">
    <location>
        <begin position="87"/>
        <end position="106"/>
    </location>
</feature>
<accession>A0A9W9ETP3</accession>
<dbReference type="InterPro" id="IPR044851">
    <property type="entry name" value="Wax_synthase"/>
</dbReference>
<dbReference type="GO" id="GO:0006629">
    <property type="term" value="P:lipid metabolic process"/>
    <property type="evidence" value="ECO:0007669"/>
    <property type="project" value="InterPro"/>
</dbReference>
<evidence type="ECO:0000256" key="2">
    <source>
        <dbReference type="ARBA" id="ARBA00007282"/>
    </source>
</evidence>
<keyword evidence="11" id="KW-1185">Reference proteome</keyword>
<dbReference type="OrthoDB" id="2796277at2759"/>
<dbReference type="AlphaFoldDB" id="A0A9W9ETP3"/>
<keyword evidence="3" id="KW-0808">Transferase</keyword>
<dbReference type="InterPro" id="IPR032805">
    <property type="entry name" value="Wax_synthase_dom"/>
</dbReference>
<dbReference type="PANTHER" id="PTHR31595:SF67">
    <property type="entry name" value="WAX SYNTHASE DOMAIN-CONTAINING PROTEIN"/>
    <property type="match status" value="1"/>
</dbReference>
<reference evidence="10" key="1">
    <citation type="submission" date="2022-11" db="EMBL/GenBank/DDBJ databases">
        <authorList>
            <person name="Petersen C."/>
        </authorList>
    </citation>
    <scope>NUCLEOTIDE SEQUENCE</scope>
    <source>
        <strain evidence="10">IBT 30069</strain>
    </source>
</reference>
<keyword evidence="6 8" id="KW-0472">Membrane</keyword>
<keyword evidence="4 8" id="KW-0812">Transmembrane</keyword>